<dbReference type="PANTHER" id="PTHR34295:SF1">
    <property type="entry name" value="BIOTIN TRANSPORTER BIOY"/>
    <property type="match status" value="1"/>
</dbReference>
<accession>A0ABV8U0N3</accession>
<keyword evidence="2" id="KW-1003">Cell membrane</keyword>
<dbReference type="Pfam" id="PF02632">
    <property type="entry name" value="BioY"/>
    <property type="match status" value="1"/>
</dbReference>
<evidence type="ECO:0000256" key="2">
    <source>
        <dbReference type="PIRNR" id="PIRNR016661"/>
    </source>
</evidence>
<evidence type="ECO:0000256" key="1">
    <source>
        <dbReference type="ARBA" id="ARBA00010692"/>
    </source>
</evidence>
<protein>
    <recommendedName>
        <fullName evidence="2">Biotin transporter</fullName>
    </recommendedName>
</protein>
<organism evidence="4 5">
    <name type="scientific">Salininema proteolyticum</name>
    <dbReference type="NCBI Taxonomy" id="1607685"/>
    <lineage>
        <taxon>Bacteria</taxon>
        <taxon>Bacillati</taxon>
        <taxon>Actinomycetota</taxon>
        <taxon>Actinomycetes</taxon>
        <taxon>Glycomycetales</taxon>
        <taxon>Glycomycetaceae</taxon>
        <taxon>Salininema</taxon>
    </lineage>
</organism>
<keyword evidence="2" id="KW-0813">Transport</keyword>
<keyword evidence="3" id="KW-1133">Transmembrane helix</keyword>
<dbReference type="RefSeq" id="WP_380622796.1">
    <property type="nucleotide sequence ID" value="NZ_JBHSDK010000021.1"/>
</dbReference>
<feature type="transmembrane region" description="Helical" evidence="3">
    <location>
        <begin position="103"/>
        <end position="125"/>
    </location>
</feature>
<feature type="transmembrane region" description="Helical" evidence="3">
    <location>
        <begin position="179"/>
        <end position="196"/>
    </location>
</feature>
<feature type="transmembrane region" description="Helical" evidence="3">
    <location>
        <begin position="137"/>
        <end position="159"/>
    </location>
</feature>
<dbReference type="PANTHER" id="PTHR34295">
    <property type="entry name" value="BIOTIN TRANSPORTER BIOY"/>
    <property type="match status" value="1"/>
</dbReference>
<evidence type="ECO:0000256" key="3">
    <source>
        <dbReference type="SAM" id="Phobius"/>
    </source>
</evidence>
<dbReference type="EMBL" id="JBHSDK010000021">
    <property type="protein sequence ID" value="MFC4336658.1"/>
    <property type="molecule type" value="Genomic_DNA"/>
</dbReference>
<feature type="transmembrane region" description="Helical" evidence="3">
    <location>
        <begin position="32"/>
        <end position="51"/>
    </location>
</feature>
<dbReference type="Gene3D" id="1.10.1760.20">
    <property type="match status" value="1"/>
</dbReference>
<keyword evidence="5" id="KW-1185">Reference proteome</keyword>
<comment type="similarity">
    <text evidence="1 2">Belongs to the BioY family.</text>
</comment>
<keyword evidence="3" id="KW-0812">Transmembrane</keyword>
<dbReference type="PIRSF" id="PIRSF016661">
    <property type="entry name" value="BioY"/>
    <property type="match status" value="1"/>
</dbReference>
<dbReference type="Proteomes" id="UP001595823">
    <property type="component" value="Unassembled WGS sequence"/>
</dbReference>
<comment type="subcellular location">
    <subcellularLocation>
        <location evidence="2">Cell membrane</location>
        <topology evidence="2">Multi-pass membrane protein</topology>
    </subcellularLocation>
</comment>
<reference evidence="5" key="1">
    <citation type="journal article" date="2019" name="Int. J. Syst. Evol. Microbiol.">
        <title>The Global Catalogue of Microorganisms (GCM) 10K type strain sequencing project: providing services to taxonomists for standard genome sequencing and annotation.</title>
        <authorList>
            <consortium name="The Broad Institute Genomics Platform"/>
            <consortium name="The Broad Institute Genome Sequencing Center for Infectious Disease"/>
            <person name="Wu L."/>
            <person name="Ma J."/>
        </authorList>
    </citation>
    <scope>NUCLEOTIDE SEQUENCE [LARGE SCALE GENOMIC DNA]</scope>
    <source>
        <strain evidence="5">IBRC-M 10908</strain>
    </source>
</reference>
<evidence type="ECO:0000313" key="5">
    <source>
        <dbReference type="Proteomes" id="UP001595823"/>
    </source>
</evidence>
<name>A0ABV8U0N3_9ACTN</name>
<proteinExistence type="inferred from homology"/>
<keyword evidence="2 3" id="KW-0472">Membrane</keyword>
<gene>
    <name evidence="4" type="ORF">ACFPET_15760</name>
</gene>
<dbReference type="InterPro" id="IPR003784">
    <property type="entry name" value="BioY"/>
</dbReference>
<comment type="caution">
    <text evidence="4">The sequence shown here is derived from an EMBL/GenBank/DDBJ whole genome shotgun (WGS) entry which is preliminary data.</text>
</comment>
<sequence length="201" mass="20182">MAVLAADTRSHVLADLIPAVDGRVKTAARESALALAGAGFVGLTALISFTIPVVSPVPFTLQTFGVLLVGTAFGPVRALAAMALYMVAGVAGMPWFAEGASGAAGATFGYVLAFLAAAPLAGHLARRGWDRSVRGTVGLMVLGNVVMYAIGASYLAVALGLTASEALGAGVLPFLAGDAVKIAFAAGLLPAAWWTVKKIKG</sequence>
<evidence type="ECO:0000313" key="4">
    <source>
        <dbReference type="EMBL" id="MFC4336658.1"/>
    </source>
</evidence>